<organism evidence="2 3">
    <name type="scientific">Phaeosphaeria nodorum (strain SN15 / ATCC MYA-4574 / FGSC 10173)</name>
    <name type="common">Glume blotch fungus</name>
    <name type="synonym">Parastagonospora nodorum</name>
    <dbReference type="NCBI Taxonomy" id="321614"/>
    <lineage>
        <taxon>Eukaryota</taxon>
        <taxon>Fungi</taxon>
        <taxon>Dikarya</taxon>
        <taxon>Ascomycota</taxon>
        <taxon>Pezizomycotina</taxon>
        <taxon>Dothideomycetes</taxon>
        <taxon>Pleosporomycetidae</taxon>
        <taxon>Pleosporales</taxon>
        <taxon>Pleosporineae</taxon>
        <taxon>Phaeosphaeriaceae</taxon>
        <taxon>Parastagonospora</taxon>
    </lineage>
</organism>
<dbReference type="OMA" id="ISTAHDN"/>
<feature type="region of interest" description="Disordered" evidence="1">
    <location>
        <begin position="1"/>
        <end position="28"/>
    </location>
</feature>
<evidence type="ECO:0000256" key="1">
    <source>
        <dbReference type="SAM" id="MobiDB-lite"/>
    </source>
</evidence>
<dbReference type="KEGG" id="pno:SNOG_12601"/>
<evidence type="ECO:0000313" key="2">
    <source>
        <dbReference type="EMBL" id="QRD06994.1"/>
    </source>
</evidence>
<reference evidence="3" key="1">
    <citation type="journal article" date="2021" name="BMC Genomics">
        <title>Chromosome-level genome assembly and manually-curated proteome of model necrotroph Parastagonospora nodorum Sn15 reveals a genome-wide trove of candidate effector homologs, and redundancy of virulence-related functions within an accessory chromosome.</title>
        <authorList>
            <person name="Bertazzoni S."/>
            <person name="Jones D.A.B."/>
            <person name="Phan H.T."/>
            <person name="Tan K.-C."/>
            <person name="Hane J.K."/>
        </authorList>
    </citation>
    <scope>NUCLEOTIDE SEQUENCE [LARGE SCALE GENOMIC DNA]</scope>
    <source>
        <strain evidence="3">SN15 / ATCC MYA-4574 / FGSC 10173)</strain>
    </source>
</reference>
<protein>
    <submittedName>
        <fullName evidence="2">Uncharacterized protein</fullName>
    </submittedName>
</protein>
<dbReference type="Proteomes" id="UP000663193">
    <property type="component" value="Chromosome 21"/>
</dbReference>
<gene>
    <name evidence="2" type="ORF">JI435_446690</name>
</gene>
<feature type="compositionally biased region" description="Basic and acidic residues" evidence="1">
    <location>
        <begin position="1"/>
        <end position="17"/>
    </location>
</feature>
<dbReference type="VEuPathDB" id="FungiDB:JI435_446690"/>
<keyword evidence="3" id="KW-1185">Reference proteome</keyword>
<name>A0A7U2IBW8_PHANO</name>
<accession>A0A7U2IBW8</accession>
<sequence>MSDHETIPESEKEKSDVARSQIRKPRGAGFAVGKKASMKVRMLDKDGNAVLDWYDFTVTASRKDRTGRYEYQLNYSGASYERGNWFPEKSLEVP</sequence>
<dbReference type="EMBL" id="CP069043">
    <property type="protein sequence ID" value="QRD06994.1"/>
    <property type="molecule type" value="Genomic_DNA"/>
</dbReference>
<dbReference type="OrthoDB" id="3559580at2759"/>
<evidence type="ECO:0000313" key="3">
    <source>
        <dbReference type="Proteomes" id="UP000663193"/>
    </source>
</evidence>
<dbReference type="RefSeq" id="XP_001802822.1">
    <property type="nucleotide sequence ID" value="XM_001802770.1"/>
</dbReference>
<dbReference type="AlphaFoldDB" id="A0A7U2IBW8"/>
<proteinExistence type="predicted"/>